<evidence type="ECO:0000313" key="13">
    <source>
        <dbReference type="EMBL" id="RVU22676.1"/>
    </source>
</evidence>
<evidence type="ECO:0000256" key="10">
    <source>
        <dbReference type="ARBA" id="ARBA00047913"/>
    </source>
</evidence>
<dbReference type="PROSITE" id="PS01234">
    <property type="entry name" value="GATB"/>
    <property type="match status" value="1"/>
</dbReference>
<comment type="catalytic activity">
    <reaction evidence="10 11">
        <text>L-glutamyl-tRNA(Gln) + L-glutamine + ATP + H2O = L-glutaminyl-tRNA(Gln) + L-glutamate + ADP + phosphate + H(+)</text>
        <dbReference type="Rhea" id="RHEA:17521"/>
        <dbReference type="Rhea" id="RHEA-COMP:9681"/>
        <dbReference type="Rhea" id="RHEA-COMP:9684"/>
        <dbReference type="ChEBI" id="CHEBI:15377"/>
        <dbReference type="ChEBI" id="CHEBI:15378"/>
        <dbReference type="ChEBI" id="CHEBI:29985"/>
        <dbReference type="ChEBI" id="CHEBI:30616"/>
        <dbReference type="ChEBI" id="CHEBI:43474"/>
        <dbReference type="ChEBI" id="CHEBI:58359"/>
        <dbReference type="ChEBI" id="CHEBI:78520"/>
        <dbReference type="ChEBI" id="CHEBI:78521"/>
        <dbReference type="ChEBI" id="CHEBI:456216"/>
    </reaction>
</comment>
<name>A0A3S2YYT3_9ACTN</name>
<keyword evidence="5 11" id="KW-0547">Nucleotide-binding</keyword>
<dbReference type="EMBL" id="RZYA01000010">
    <property type="protein sequence ID" value="RVU22676.1"/>
    <property type="molecule type" value="Genomic_DNA"/>
</dbReference>
<comment type="similarity">
    <text evidence="1 11">Belongs to the GatB/GatE family. GatB subfamily.</text>
</comment>
<keyword evidence="7 11" id="KW-0648">Protein biosynthesis</keyword>
<keyword evidence="6 11" id="KW-0067">ATP-binding</keyword>
<dbReference type="OrthoDB" id="9804078at2"/>
<dbReference type="GO" id="GO:0050566">
    <property type="term" value="F:asparaginyl-tRNA synthase (glutamine-hydrolyzing) activity"/>
    <property type="evidence" value="ECO:0007669"/>
    <property type="project" value="RHEA"/>
</dbReference>
<evidence type="ECO:0000259" key="12">
    <source>
        <dbReference type="SMART" id="SM00845"/>
    </source>
</evidence>
<keyword evidence="4 11" id="KW-0436">Ligase</keyword>
<evidence type="ECO:0000256" key="5">
    <source>
        <dbReference type="ARBA" id="ARBA00022741"/>
    </source>
</evidence>
<dbReference type="Gene3D" id="1.10.10.410">
    <property type="match status" value="1"/>
</dbReference>
<dbReference type="InterPro" id="IPR003789">
    <property type="entry name" value="Asn/Gln_tRNA_amidoTrase-B-like"/>
</dbReference>
<evidence type="ECO:0000256" key="7">
    <source>
        <dbReference type="ARBA" id="ARBA00022917"/>
    </source>
</evidence>
<dbReference type="InterPro" id="IPR023168">
    <property type="entry name" value="GatB_Yqey_C_2"/>
</dbReference>
<dbReference type="GO" id="GO:0016740">
    <property type="term" value="F:transferase activity"/>
    <property type="evidence" value="ECO:0007669"/>
    <property type="project" value="UniProtKB-KW"/>
</dbReference>
<dbReference type="AlphaFoldDB" id="A0A3S2YYT3"/>
<dbReference type="GO" id="GO:0070681">
    <property type="term" value="P:glutaminyl-tRNAGln biosynthesis via transamidation"/>
    <property type="evidence" value="ECO:0007669"/>
    <property type="project" value="TreeGrafter"/>
</dbReference>
<comment type="function">
    <text evidence="8 11">Allows the formation of correctly charged Asn-tRNA(Asn) or Gln-tRNA(Gln) through the transamidation of misacylated Asp-tRNA(Asn) or Glu-tRNA(Gln) in organisms which lack either or both of asparaginyl-tRNA or glutaminyl-tRNA synthetases. The reaction takes place in the presence of glutamine and ATP through an activated phospho-Asp-tRNA(Asn) or phospho-Glu-tRNA(Gln).</text>
</comment>
<keyword evidence="14" id="KW-1185">Reference proteome</keyword>
<dbReference type="InterPro" id="IPR004413">
    <property type="entry name" value="GatB"/>
</dbReference>
<feature type="domain" description="Asn/Gln amidotransferase" evidence="12">
    <location>
        <begin position="351"/>
        <end position="498"/>
    </location>
</feature>
<evidence type="ECO:0000256" key="3">
    <source>
        <dbReference type="ARBA" id="ARBA00016923"/>
    </source>
</evidence>
<evidence type="ECO:0000313" key="14">
    <source>
        <dbReference type="Proteomes" id="UP000283128"/>
    </source>
</evidence>
<proteinExistence type="inferred from homology"/>
<evidence type="ECO:0000256" key="2">
    <source>
        <dbReference type="ARBA" id="ARBA00011123"/>
    </source>
</evidence>
<dbReference type="NCBIfam" id="TIGR00133">
    <property type="entry name" value="gatB"/>
    <property type="match status" value="1"/>
</dbReference>
<dbReference type="RefSeq" id="WP_127830037.1">
    <property type="nucleotide sequence ID" value="NZ_RZYA01000010.1"/>
</dbReference>
<reference evidence="13 14" key="1">
    <citation type="submission" date="2019-01" db="EMBL/GenBank/DDBJ databases">
        <title>Genome sequences of Streptomyces and Rhizobium isolates collected from root and soil.</title>
        <authorList>
            <person name="Chhettri S."/>
            <person name="Sevigny J.L."/>
            <person name="Sen A."/>
            <person name="Ennis N."/>
            <person name="Tisa L."/>
        </authorList>
    </citation>
    <scope>NUCLEOTIDE SEQUENCE [LARGE SCALE GENOMIC DNA]</scope>
    <source>
        <strain evidence="13 14">San01</strain>
    </source>
</reference>
<organism evidence="13 14">
    <name type="scientific">Streptomyces antnestii</name>
    <dbReference type="NCBI Taxonomy" id="2494256"/>
    <lineage>
        <taxon>Bacteria</taxon>
        <taxon>Bacillati</taxon>
        <taxon>Actinomycetota</taxon>
        <taxon>Actinomycetes</taxon>
        <taxon>Kitasatosporales</taxon>
        <taxon>Streptomycetaceae</taxon>
        <taxon>Streptomyces</taxon>
    </lineage>
</organism>
<dbReference type="NCBIfam" id="NF004012">
    <property type="entry name" value="PRK05477.1-2"/>
    <property type="match status" value="1"/>
</dbReference>
<accession>A0A3S2YYT3</accession>
<gene>
    <name evidence="11 13" type="primary">gatB</name>
    <name evidence="13" type="ORF">EOT10_22275</name>
</gene>
<dbReference type="SMART" id="SM00845">
    <property type="entry name" value="GatB_Yqey"/>
    <property type="match status" value="1"/>
</dbReference>
<dbReference type="GO" id="GO:0050567">
    <property type="term" value="F:glutaminyl-tRNA synthase (glutamine-hydrolyzing) activity"/>
    <property type="evidence" value="ECO:0007669"/>
    <property type="project" value="UniProtKB-UniRule"/>
</dbReference>
<dbReference type="FunFam" id="1.10.10.410:FF:000002">
    <property type="entry name" value="Aspartyl/glutamyl-tRNA(Asn/Gln) amidotransferase subunit B"/>
    <property type="match status" value="1"/>
</dbReference>
<comment type="subunit">
    <text evidence="2 11">Heterotrimer of A, B and C subunits.</text>
</comment>
<dbReference type="EC" id="6.3.5.-" evidence="11"/>
<dbReference type="HAMAP" id="MF_00121">
    <property type="entry name" value="GatB"/>
    <property type="match status" value="1"/>
</dbReference>
<comment type="catalytic activity">
    <reaction evidence="9 11">
        <text>L-aspartyl-tRNA(Asn) + L-glutamine + ATP + H2O = L-asparaginyl-tRNA(Asn) + L-glutamate + ADP + phosphate + 2 H(+)</text>
        <dbReference type="Rhea" id="RHEA:14513"/>
        <dbReference type="Rhea" id="RHEA-COMP:9674"/>
        <dbReference type="Rhea" id="RHEA-COMP:9677"/>
        <dbReference type="ChEBI" id="CHEBI:15377"/>
        <dbReference type="ChEBI" id="CHEBI:15378"/>
        <dbReference type="ChEBI" id="CHEBI:29985"/>
        <dbReference type="ChEBI" id="CHEBI:30616"/>
        <dbReference type="ChEBI" id="CHEBI:43474"/>
        <dbReference type="ChEBI" id="CHEBI:58359"/>
        <dbReference type="ChEBI" id="CHEBI:78515"/>
        <dbReference type="ChEBI" id="CHEBI:78516"/>
        <dbReference type="ChEBI" id="CHEBI:456216"/>
    </reaction>
</comment>
<evidence type="ECO:0000256" key="8">
    <source>
        <dbReference type="ARBA" id="ARBA00024799"/>
    </source>
</evidence>
<dbReference type="GO" id="GO:0006412">
    <property type="term" value="P:translation"/>
    <property type="evidence" value="ECO:0007669"/>
    <property type="project" value="UniProtKB-UniRule"/>
</dbReference>
<dbReference type="InterPro" id="IPR006075">
    <property type="entry name" value="Asn/Gln-tRNA_Trfase_suB/E_cat"/>
</dbReference>
<dbReference type="NCBIfam" id="NF004014">
    <property type="entry name" value="PRK05477.1-4"/>
    <property type="match status" value="1"/>
</dbReference>
<keyword evidence="13" id="KW-0808">Transferase</keyword>
<dbReference type="InterPro" id="IPR017958">
    <property type="entry name" value="Gln-tRNA_amidoTrfase_suB_CS"/>
</dbReference>
<dbReference type="Proteomes" id="UP000283128">
    <property type="component" value="Unassembled WGS sequence"/>
</dbReference>
<dbReference type="GO" id="GO:0005524">
    <property type="term" value="F:ATP binding"/>
    <property type="evidence" value="ECO:0007669"/>
    <property type="project" value="UniProtKB-KW"/>
</dbReference>
<comment type="caution">
    <text evidence="13">The sequence shown here is derived from an EMBL/GenBank/DDBJ whole genome shotgun (WGS) entry which is preliminary data.</text>
</comment>
<evidence type="ECO:0000256" key="11">
    <source>
        <dbReference type="HAMAP-Rule" id="MF_00121"/>
    </source>
</evidence>
<dbReference type="PANTHER" id="PTHR11659:SF0">
    <property type="entry name" value="GLUTAMYL-TRNA(GLN) AMIDOTRANSFERASE SUBUNIT B, MITOCHONDRIAL"/>
    <property type="match status" value="1"/>
</dbReference>
<dbReference type="PANTHER" id="PTHR11659">
    <property type="entry name" value="GLUTAMYL-TRNA GLN AMIDOTRANSFERASE SUBUNIT B MITOCHONDRIAL AND PROKARYOTIC PET112-RELATED"/>
    <property type="match status" value="1"/>
</dbReference>
<dbReference type="Pfam" id="PF02637">
    <property type="entry name" value="GatB_Yqey"/>
    <property type="match status" value="1"/>
</dbReference>
<dbReference type="InterPro" id="IPR018027">
    <property type="entry name" value="Asn/Gln_amidotransferase"/>
</dbReference>
<evidence type="ECO:0000256" key="4">
    <source>
        <dbReference type="ARBA" id="ARBA00022598"/>
    </source>
</evidence>
<dbReference type="NCBIfam" id="NF004013">
    <property type="entry name" value="PRK05477.1-3"/>
    <property type="match status" value="1"/>
</dbReference>
<protein>
    <recommendedName>
        <fullName evidence="3 11">Aspartyl/glutamyl-tRNA(Asn/Gln) amidotransferase subunit B</fullName>
        <shortName evidence="11">Asp/Glu-ADT subunit B</shortName>
        <ecNumber evidence="11">6.3.5.-</ecNumber>
    </recommendedName>
</protein>
<evidence type="ECO:0000256" key="9">
    <source>
        <dbReference type="ARBA" id="ARBA00047380"/>
    </source>
</evidence>
<dbReference type="Pfam" id="PF02934">
    <property type="entry name" value="GatB_N"/>
    <property type="match status" value="1"/>
</dbReference>
<evidence type="ECO:0000256" key="6">
    <source>
        <dbReference type="ARBA" id="ARBA00022840"/>
    </source>
</evidence>
<dbReference type="InterPro" id="IPR014746">
    <property type="entry name" value="Gln_synth/guanido_kin_cat_dom"/>
</dbReference>
<dbReference type="InterPro" id="IPR017959">
    <property type="entry name" value="Asn/Gln-tRNA_amidoTrfase_suB/E"/>
</dbReference>
<dbReference type="SUPFAM" id="SSF89095">
    <property type="entry name" value="GatB/YqeY motif"/>
    <property type="match status" value="1"/>
</dbReference>
<evidence type="ECO:0000256" key="1">
    <source>
        <dbReference type="ARBA" id="ARBA00005306"/>
    </source>
</evidence>
<sequence>MTVTELMSYDAALATYDPVMGLEVHVELGTKTKMFCGCSTELGAEPNSQTCPTCLGLPGSLPVVNAIGVESAIKIGLALNCEIAEWCRFARKNYFYPDMPKNFQTSQYDEPIAFNGYLDVQLEDGEVFRVEIERAHMEEDTGKSLHVGGATGRIHGASHSLLDYNRAGIPLIEIVTKPIEGAGERAPEVAKAYVAELRELIRALDVSEARMDKGQMRCDVNLSLRPHGREEFGTRSETKNVNSLRSVERAARFEIQRHAAVLSSGGTIVQETRHFHEEDGSTTAGRIKDNAEDYRYFPEPDLVPVAPARAWVEELRSTLPEMPRVRRNRLREEWGVSEHDMQSILNAGAVDPIVATIEAGADAGSARKWWMGELARHANESGKALDELPITPAQVARVAALVAAGDLNDKLARQVIEGVLAGEGTPDEVVEKRGLKVVSDEGALSTAVDDAIAGNAGIADKIRGGKVQAVGALVGAVMKATRGQADAARVKELILEKLGVSEG</sequence>
<dbReference type="SUPFAM" id="SSF55931">
    <property type="entry name" value="Glutamine synthetase/guanido kinase"/>
    <property type="match status" value="1"/>
</dbReference>